<keyword evidence="2" id="KW-1185">Reference proteome</keyword>
<reference evidence="2" key="1">
    <citation type="journal article" date="2010" name="Mol. Biosyst.">
        <title>Complete genome sequence and comparative analysis of Shewanella violacea, a psychrophilic and piezophilic bacterium from deep sea floor sediments.</title>
        <authorList>
            <person name="Aono E."/>
            <person name="Baba T."/>
            <person name="Ara T."/>
            <person name="Nishi T."/>
            <person name="Nakamichi T."/>
            <person name="Inamoto E."/>
            <person name="Toyonaga H."/>
            <person name="Hasegawa M."/>
            <person name="Takai Y."/>
            <person name="Okumura Y."/>
            <person name="Baba M."/>
            <person name="Tomita M."/>
            <person name="Kato C."/>
            <person name="Oshima T."/>
            <person name="Nakasone K."/>
            <person name="Mori H."/>
        </authorList>
    </citation>
    <scope>NUCLEOTIDE SEQUENCE [LARGE SCALE GENOMIC DNA]</scope>
    <source>
        <strain evidence="2">JCM 10179 / CIP 106290 / LMG 19151 / DSS12</strain>
    </source>
</reference>
<evidence type="ECO:0000313" key="1">
    <source>
        <dbReference type="EMBL" id="BAJ03484.1"/>
    </source>
</evidence>
<dbReference type="AlphaFoldDB" id="D4ZBT9"/>
<protein>
    <submittedName>
        <fullName evidence="1">Uncharacterized protein</fullName>
    </submittedName>
</protein>
<organism evidence="1 2">
    <name type="scientific">Shewanella violacea (strain JCM 10179 / CIP 106290 / LMG 19151 / DSS12)</name>
    <dbReference type="NCBI Taxonomy" id="637905"/>
    <lineage>
        <taxon>Bacteria</taxon>
        <taxon>Pseudomonadati</taxon>
        <taxon>Pseudomonadota</taxon>
        <taxon>Gammaproteobacteria</taxon>
        <taxon>Alteromonadales</taxon>
        <taxon>Shewanellaceae</taxon>
        <taxon>Shewanella</taxon>
    </lineage>
</organism>
<dbReference type="Proteomes" id="UP000002350">
    <property type="component" value="Chromosome"/>
</dbReference>
<dbReference type="KEGG" id="svo:SVI_3513"/>
<evidence type="ECO:0000313" key="2">
    <source>
        <dbReference type="Proteomes" id="UP000002350"/>
    </source>
</evidence>
<dbReference type="EMBL" id="AP011177">
    <property type="protein sequence ID" value="BAJ03484.1"/>
    <property type="molecule type" value="Genomic_DNA"/>
</dbReference>
<sequence length="30" mass="3443">MVSANQEDLSVYLICVNAPRFNQMINETEL</sequence>
<proteinExistence type="predicted"/>
<gene>
    <name evidence="1" type="ordered locus">SVI_3513</name>
</gene>
<accession>D4ZBT9</accession>
<name>D4ZBT9_SHEVD</name>
<dbReference type="HOGENOM" id="CLU_3405428_0_0_6"/>